<name>A0A2N9HRI6_FAGSY</name>
<reference evidence="1" key="1">
    <citation type="submission" date="2018-02" db="EMBL/GenBank/DDBJ databases">
        <authorList>
            <person name="Cohen D.B."/>
            <person name="Kent A.D."/>
        </authorList>
    </citation>
    <scope>NUCLEOTIDE SEQUENCE</scope>
</reference>
<accession>A0A2N9HRI6</accession>
<proteinExistence type="predicted"/>
<dbReference type="EMBL" id="OIVN01003914">
    <property type="protein sequence ID" value="SPD14363.1"/>
    <property type="molecule type" value="Genomic_DNA"/>
</dbReference>
<dbReference type="AlphaFoldDB" id="A0A2N9HRI6"/>
<gene>
    <name evidence="1" type="ORF">FSB_LOCUS42245</name>
</gene>
<sequence length="307" mass="33815">MPLSVLIPRKTLSVNFCIGKVLFIPEERREKRLLYLLVAARGLLGSVGSEDTWCVNNPSPGRSALVGIVVLCDVHGLGSLDSWRTPIVGGESTRDGRHSSSEVGRSSLLKLEGRPSWSLEGVSILMTPFWTYPPRGMLFNDTLLDIAPLGCLTVLRGTSVSMTPYWTYPPRGMLFDDTLLDNAPHGCLTVLRGVSILMTPFWTYPPRGMLFNDTLLDIAPHGCLTVLRGVSILMTPFWTYPPRGMLFNDTLLDIAPLGCLTVLRGTSVSMTPYWTYPPRGMLFDDTLLDNAPHGCLTVRDACLIDDS</sequence>
<evidence type="ECO:0000313" key="1">
    <source>
        <dbReference type="EMBL" id="SPD14363.1"/>
    </source>
</evidence>
<protein>
    <submittedName>
        <fullName evidence="1">Uncharacterized protein</fullName>
    </submittedName>
</protein>
<organism evidence="1">
    <name type="scientific">Fagus sylvatica</name>
    <name type="common">Beechnut</name>
    <dbReference type="NCBI Taxonomy" id="28930"/>
    <lineage>
        <taxon>Eukaryota</taxon>
        <taxon>Viridiplantae</taxon>
        <taxon>Streptophyta</taxon>
        <taxon>Embryophyta</taxon>
        <taxon>Tracheophyta</taxon>
        <taxon>Spermatophyta</taxon>
        <taxon>Magnoliopsida</taxon>
        <taxon>eudicotyledons</taxon>
        <taxon>Gunneridae</taxon>
        <taxon>Pentapetalae</taxon>
        <taxon>rosids</taxon>
        <taxon>fabids</taxon>
        <taxon>Fagales</taxon>
        <taxon>Fagaceae</taxon>
        <taxon>Fagus</taxon>
    </lineage>
</organism>